<feature type="domain" description="HD/PDEase" evidence="1">
    <location>
        <begin position="37"/>
        <end position="159"/>
    </location>
</feature>
<proteinExistence type="predicted"/>
<name>A0ABW6RW85_9NOCA</name>
<dbReference type="SUPFAM" id="SSF109604">
    <property type="entry name" value="HD-domain/PDEase-like"/>
    <property type="match status" value="1"/>
</dbReference>
<organism evidence="2 3">
    <name type="scientific">Nocardia jiangxiensis</name>
    <dbReference type="NCBI Taxonomy" id="282685"/>
    <lineage>
        <taxon>Bacteria</taxon>
        <taxon>Bacillati</taxon>
        <taxon>Actinomycetota</taxon>
        <taxon>Actinomycetes</taxon>
        <taxon>Mycobacteriales</taxon>
        <taxon>Nocardiaceae</taxon>
        <taxon>Nocardia</taxon>
    </lineage>
</organism>
<gene>
    <name evidence="2" type="ORF">ACFYXQ_11020</name>
</gene>
<dbReference type="EMBL" id="JBIAQY010000003">
    <property type="protein sequence ID" value="MFF3568293.1"/>
    <property type="molecule type" value="Genomic_DNA"/>
</dbReference>
<evidence type="ECO:0000259" key="1">
    <source>
        <dbReference type="SMART" id="SM00471"/>
    </source>
</evidence>
<accession>A0ABW6RW85</accession>
<dbReference type="PANTHER" id="PTHR35569:SF1">
    <property type="entry name" value="CYANAMIDE HYDRATASE DDI2-RELATED"/>
    <property type="match status" value="1"/>
</dbReference>
<reference evidence="2 3" key="1">
    <citation type="submission" date="2024-10" db="EMBL/GenBank/DDBJ databases">
        <title>The Natural Products Discovery Center: Release of the First 8490 Sequenced Strains for Exploring Actinobacteria Biosynthetic Diversity.</title>
        <authorList>
            <person name="Kalkreuter E."/>
            <person name="Kautsar S.A."/>
            <person name="Yang D."/>
            <person name="Bader C.D."/>
            <person name="Teijaro C.N."/>
            <person name="Fluegel L."/>
            <person name="Davis C.M."/>
            <person name="Simpson J.R."/>
            <person name="Lauterbach L."/>
            <person name="Steele A.D."/>
            <person name="Gui C."/>
            <person name="Meng S."/>
            <person name="Li G."/>
            <person name="Viehrig K."/>
            <person name="Ye F."/>
            <person name="Su P."/>
            <person name="Kiefer A.F."/>
            <person name="Nichols A."/>
            <person name="Cepeda A.J."/>
            <person name="Yan W."/>
            <person name="Fan B."/>
            <person name="Jiang Y."/>
            <person name="Adhikari A."/>
            <person name="Zheng C.-J."/>
            <person name="Schuster L."/>
            <person name="Cowan T.M."/>
            <person name="Smanski M.J."/>
            <person name="Chevrette M.G."/>
            <person name="De Carvalho L.P.S."/>
            <person name="Shen B."/>
        </authorList>
    </citation>
    <scope>NUCLEOTIDE SEQUENCE [LARGE SCALE GENOMIC DNA]</scope>
    <source>
        <strain evidence="2 3">NPDC002593</strain>
    </source>
</reference>
<dbReference type="PANTHER" id="PTHR35569">
    <property type="entry name" value="CYANAMIDE HYDRATASE DDI2-RELATED"/>
    <property type="match status" value="1"/>
</dbReference>
<dbReference type="Proteomes" id="UP001601992">
    <property type="component" value="Unassembled WGS sequence"/>
</dbReference>
<dbReference type="InterPro" id="IPR006674">
    <property type="entry name" value="HD_domain"/>
</dbReference>
<dbReference type="Pfam" id="PF01966">
    <property type="entry name" value="HD"/>
    <property type="match status" value="1"/>
</dbReference>
<dbReference type="SMART" id="SM00471">
    <property type="entry name" value="HDc"/>
    <property type="match status" value="1"/>
</dbReference>
<dbReference type="RefSeq" id="WP_387403398.1">
    <property type="nucleotide sequence ID" value="NZ_JBIAQY010000003.1"/>
</dbReference>
<evidence type="ECO:0000313" key="3">
    <source>
        <dbReference type="Proteomes" id="UP001601992"/>
    </source>
</evidence>
<protein>
    <submittedName>
        <fullName evidence="2">HD domain-containing protein</fullName>
    </submittedName>
</protein>
<keyword evidence="3" id="KW-1185">Reference proteome</keyword>
<comment type="caution">
    <text evidence="2">The sequence shown here is derived from an EMBL/GenBank/DDBJ whole genome shotgun (WGS) entry which is preliminary data.</text>
</comment>
<evidence type="ECO:0000313" key="2">
    <source>
        <dbReference type="EMBL" id="MFF3568293.1"/>
    </source>
</evidence>
<dbReference type="Gene3D" id="1.10.3210.10">
    <property type="entry name" value="Hypothetical protein af1432"/>
    <property type="match status" value="1"/>
</dbReference>
<dbReference type="InterPro" id="IPR003607">
    <property type="entry name" value="HD/PDEase_dom"/>
</dbReference>
<sequence>MQAVLRRGGDNSALALRADPPDSELTRRALESAQDVYDPVLLHHCLRCWYVGDLFTQLEHRSYDAELFYIACLLHDIGLTDRYRPTGDDTPCFAIHGGDLAQRELRAWGADDEFARTVSEAIAGHLDVTVPPETGIEAHLLHAAARLDVVGTRLPEIPRHLIREIHIRHPRTEFVPTFSRARPDSRIAVLWRTGMRIPMTLNPIRTMT</sequence>